<reference evidence="8 9" key="1">
    <citation type="submission" date="2016-10" db="EMBL/GenBank/DDBJ databases">
        <authorList>
            <person name="de Groot N.N."/>
        </authorList>
    </citation>
    <scope>NUCLEOTIDE SEQUENCE [LARGE SCALE GENOMIC DNA]</scope>
    <source>
        <strain evidence="8 9">D31d</strain>
    </source>
</reference>
<organism evidence="8 9">
    <name type="scientific">Xylanibacter ruminicola</name>
    <name type="common">Prevotella ruminicola</name>
    <dbReference type="NCBI Taxonomy" id="839"/>
    <lineage>
        <taxon>Bacteria</taxon>
        <taxon>Pseudomonadati</taxon>
        <taxon>Bacteroidota</taxon>
        <taxon>Bacteroidia</taxon>
        <taxon>Bacteroidales</taxon>
        <taxon>Prevotellaceae</taxon>
        <taxon>Xylanibacter</taxon>
    </lineage>
</organism>
<dbReference type="GO" id="GO:0009341">
    <property type="term" value="C:beta-galactosidase complex"/>
    <property type="evidence" value="ECO:0007669"/>
    <property type="project" value="TreeGrafter"/>
</dbReference>
<evidence type="ECO:0000256" key="4">
    <source>
        <dbReference type="ARBA" id="ARBA00022801"/>
    </source>
</evidence>
<gene>
    <name evidence="8" type="ORF">SAMN05216462_2035</name>
</gene>
<protein>
    <recommendedName>
        <fullName evidence="3">beta-galactosidase</fullName>
        <ecNumber evidence="3">3.2.1.23</ecNumber>
    </recommendedName>
</protein>
<dbReference type="Pfam" id="PF02836">
    <property type="entry name" value="Glyco_hydro_2_C"/>
    <property type="match status" value="1"/>
</dbReference>
<dbReference type="InterPro" id="IPR006103">
    <property type="entry name" value="Glyco_hydro_2_cat"/>
</dbReference>
<evidence type="ECO:0000256" key="5">
    <source>
        <dbReference type="ARBA" id="ARBA00023295"/>
    </source>
</evidence>
<evidence type="ECO:0000313" key="9">
    <source>
        <dbReference type="Proteomes" id="UP000182257"/>
    </source>
</evidence>
<feature type="domain" description="Glycoside hydrolase family 2 catalytic" evidence="6">
    <location>
        <begin position="259"/>
        <end position="407"/>
    </location>
</feature>
<accession>A0A1H4CMA4</accession>
<dbReference type="InterPro" id="IPR008979">
    <property type="entry name" value="Galactose-bd-like_sf"/>
</dbReference>
<sequence>MLVLPALAQQHIDLSGEWKFRSERETGVVRLPGSMLTNGKGDEVTVNTKWTSSLYDSSFYFNPYMARYRQAGQMKFPFFLTPDKHYVGNAWYERTVMVPKRWKGKPVMLYLERPHIETTVLVNGKRVGHLQSLSAPHVYDITPYIIYGKPNLLTIQVYNGIENVCVGQDSHSVTDQTQGNWNGIVGKIELRQGPNIWRKRVVPDIASGMVAITINETTYRLPLGKDTVRWDEFHPQLYTRTVNYQGMPVNVTFGLRELRVDGAQMLINNRPMYLRGTVGNCCFPETGYPPTDEASWERVLGQCKTWGINHIRFHSYCPPEAAFAVADRLGLYLQPEGPSWPNHGVKLRSGMAIDQYLIDEGKRMIDEYGHHPSFCMMAAGNEPAGNWVPYTNEWVQQMKAYDPTRLYCGASVGGGWAWDDGSEYHVKAGARGLDWDRHAPHSDDDYYQQLQYPRNYKGKEPNNSPIIAHEQGQWCAFPDFKEIPQYTGAYKAKNFEIFRDLLSDNGMAQQAENFLQASGRLQTLCYKYEIERNLRTKDYAGFQLLGLNDYSGQGTALVGVLNVHWLEKGYCTKEDWTQFCSPVVPLAKFPKFVYTNDEMLQVPVELYNASGKTLQQASCTYEVLGDSMADMAELCSKSLPEGKNIELGVIKYDLKGFTTPTKLTLAVNVVDGDGTEYTNQWDFWVYPKHIPCDSVQCDSLLLTDTLDAKALKVLADGGDVLLTAAGKIRYGNDVKHTYLPVFWNTSWFKMRPPHTTGAYIQGNHPVFSYFPTDDWQNLNWWELTNRAQVINMAEFPADYQPIVQPIDTWHVSRKLGMLLEARVLNGRLLMTTMDITRDLDHRPVARQLRYSILRYMASADFCPTIRVTPEVIQHLFEREAPRVDMFTKESPDELKPKLN</sequence>
<comment type="similarity">
    <text evidence="2">Belongs to the glycosyl hydrolase 2 family.</text>
</comment>
<dbReference type="EC" id="3.2.1.23" evidence="3"/>
<dbReference type="Gene3D" id="3.20.20.80">
    <property type="entry name" value="Glycosidases"/>
    <property type="match status" value="1"/>
</dbReference>
<proteinExistence type="inferred from homology"/>
<dbReference type="Gene3D" id="2.60.120.260">
    <property type="entry name" value="Galactose-binding domain-like"/>
    <property type="match status" value="1"/>
</dbReference>
<evidence type="ECO:0000259" key="6">
    <source>
        <dbReference type="Pfam" id="PF02836"/>
    </source>
</evidence>
<dbReference type="GO" id="GO:0005990">
    <property type="term" value="P:lactose catabolic process"/>
    <property type="evidence" value="ECO:0007669"/>
    <property type="project" value="TreeGrafter"/>
</dbReference>
<evidence type="ECO:0000313" key="8">
    <source>
        <dbReference type="EMBL" id="SEA61443.1"/>
    </source>
</evidence>
<evidence type="ECO:0000259" key="7">
    <source>
        <dbReference type="Pfam" id="PF02837"/>
    </source>
</evidence>
<evidence type="ECO:0000256" key="3">
    <source>
        <dbReference type="ARBA" id="ARBA00012756"/>
    </source>
</evidence>
<dbReference type="EMBL" id="FNRF01000003">
    <property type="protein sequence ID" value="SEA61443.1"/>
    <property type="molecule type" value="Genomic_DNA"/>
</dbReference>
<dbReference type="SUPFAM" id="SSF51445">
    <property type="entry name" value="(Trans)glycosidases"/>
    <property type="match status" value="1"/>
</dbReference>
<dbReference type="InterPro" id="IPR050347">
    <property type="entry name" value="Bact_Beta-galactosidase"/>
</dbReference>
<dbReference type="InterPro" id="IPR006104">
    <property type="entry name" value="Glyco_hydro_2_N"/>
</dbReference>
<dbReference type="PANTHER" id="PTHR46323:SF2">
    <property type="entry name" value="BETA-GALACTOSIDASE"/>
    <property type="match status" value="1"/>
</dbReference>
<dbReference type="InterPro" id="IPR017853">
    <property type="entry name" value="GH"/>
</dbReference>
<name>A0A1H4CMA4_XYLRU</name>
<dbReference type="PANTHER" id="PTHR46323">
    <property type="entry name" value="BETA-GALACTOSIDASE"/>
    <property type="match status" value="1"/>
</dbReference>
<dbReference type="AlphaFoldDB" id="A0A1H4CMA4"/>
<dbReference type="Pfam" id="PF02837">
    <property type="entry name" value="Glyco_hydro_2_N"/>
    <property type="match status" value="1"/>
</dbReference>
<keyword evidence="5" id="KW-0326">Glycosidase</keyword>
<dbReference type="Proteomes" id="UP000182257">
    <property type="component" value="Unassembled WGS sequence"/>
</dbReference>
<comment type="catalytic activity">
    <reaction evidence="1">
        <text>Hydrolysis of terminal non-reducing beta-D-galactose residues in beta-D-galactosides.</text>
        <dbReference type="EC" id="3.2.1.23"/>
    </reaction>
</comment>
<dbReference type="SUPFAM" id="SSF49785">
    <property type="entry name" value="Galactose-binding domain-like"/>
    <property type="match status" value="1"/>
</dbReference>
<feature type="domain" description="Glycosyl hydrolases family 2 sugar binding" evidence="7">
    <location>
        <begin position="14"/>
        <end position="192"/>
    </location>
</feature>
<evidence type="ECO:0000256" key="2">
    <source>
        <dbReference type="ARBA" id="ARBA00007401"/>
    </source>
</evidence>
<keyword evidence="4 8" id="KW-0378">Hydrolase</keyword>
<dbReference type="GO" id="GO:0004565">
    <property type="term" value="F:beta-galactosidase activity"/>
    <property type="evidence" value="ECO:0007669"/>
    <property type="project" value="UniProtKB-EC"/>
</dbReference>
<evidence type="ECO:0000256" key="1">
    <source>
        <dbReference type="ARBA" id="ARBA00001412"/>
    </source>
</evidence>